<feature type="transmembrane region" description="Helical" evidence="8">
    <location>
        <begin position="280"/>
        <end position="299"/>
    </location>
</feature>
<dbReference type="InterPro" id="IPR037294">
    <property type="entry name" value="ABC_BtuC-like"/>
</dbReference>
<dbReference type="EMBL" id="BAAAHH010000012">
    <property type="protein sequence ID" value="GAA0952371.1"/>
    <property type="molecule type" value="Genomic_DNA"/>
</dbReference>
<evidence type="ECO:0000256" key="3">
    <source>
        <dbReference type="ARBA" id="ARBA00022448"/>
    </source>
</evidence>
<feature type="transmembrane region" description="Helical" evidence="8">
    <location>
        <begin position="125"/>
        <end position="142"/>
    </location>
</feature>
<reference evidence="10" key="1">
    <citation type="journal article" date="2019" name="Int. J. Syst. Evol. Microbiol.">
        <title>The Global Catalogue of Microorganisms (GCM) 10K type strain sequencing project: providing services to taxonomists for standard genome sequencing and annotation.</title>
        <authorList>
            <consortium name="The Broad Institute Genomics Platform"/>
            <consortium name="The Broad Institute Genome Sequencing Center for Infectious Disease"/>
            <person name="Wu L."/>
            <person name="Ma J."/>
        </authorList>
    </citation>
    <scope>NUCLEOTIDE SEQUENCE [LARGE SCALE GENOMIC DNA]</scope>
    <source>
        <strain evidence="10">JCM 10696</strain>
    </source>
</reference>
<evidence type="ECO:0000256" key="5">
    <source>
        <dbReference type="ARBA" id="ARBA00022692"/>
    </source>
</evidence>
<protein>
    <submittedName>
        <fullName evidence="9">Iron chelate uptake ABC transporter family permease subunit</fullName>
    </submittedName>
</protein>
<feature type="transmembrane region" description="Helical" evidence="8">
    <location>
        <begin position="154"/>
        <end position="176"/>
    </location>
</feature>
<evidence type="ECO:0000313" key="9">
    <source>
        <dbReference type="EMBL" id="GAA0952371.1"/>
    </source>
</evidence>
<evidence type="ECO:0000256" key="6">
    <source>
        <dbReference type="ARBA" id="ARBA00022989"/>
    </source>
</evidence>
<feature type="transmembrane region" description="Helical" evidence="8">
    <location>
        <begin position="244"/>
        <end position="268"/>
    </location>
</feature>
<name>A0ABP4BNC7_9ACTN</name>
<dbReference type="PANTHER" id="PTHR30472">
    <property type="entry name" value="FERRIC ENTEROBACTIN TRANSPORT SYSTEM PERMEASE PROTEIN"/>
    <property type="match status" value="1"/>
</dbReference>
<accession>A0ABP4BNC7</accession>
<gene>
    <name evidence="9" type="ORF">GCM10009550_33020</name>
</gene>
<evidence type="ECO:0000256" key="8">
    <source>
        <dbReference type="SAM" id="Phobius"/>
    </source>
</evidence>
<keyword evidence="7 8" id="KW-0472">Membrane</keyword>
<dbReference type="Gene3D" id="1.10.3470.10">
    <property type="entry name" value="ABC transporter involved in vitamin B12 uptake, BtuC"/>
    <property type="match status" value="1"/>
</dbReference>
<feature type="transmembrane region" description="Helical" evidence="8">
    <location>
        <begin position="71"/>
        <end position="89"/>
    </location>
</feature>
<feature type="transmembrane region" description="Helical" evidence="8">
    <location>
        <begin position="101"/>
        <end position="119"/>
    </location>
</feature>
<dbReference type="PANTHER" id="PTHR30472:SF24">
    <property type="entry name" value="FERRIC ENTEROBACTIN TRANSPORT SYSTEM PERMEASE PROTEIN FEPG"/>
    <property type="match status" value="1"/>
</dbReference>
<evidence type="ECO:0000256" key="4">
    <source>
        <dbReference type="ARBA" id="ARBA00022475"/>
    </source>
</evidence>
<dbReference type="Pfam" id="PF01032">
    <property type="entry name" value="FecCD"/>
    <property type="match status" value="1"/>
</dbReference>
<keyword evidence="6 8" id="KW-1133">Transmembrane helix</keyword>
<keyword evidence="10" id="KW-1185">Reference proteome</keyword>
<keyword evidence="5 8" id="KW-0812">Transmembrane</keyword>
<sequence length="339" mass="34098">MTARGASARHAVRPRTLATAAAFLLLLAAAATATLTLGRLGIAPADLPGALLGGAEGKDAFVLERLRGPRLVVALGVGAAFGLAGTLFQSVTRNPLGSPDVIGIGAGAGAGAALVALFLPGLVPVPLGALTGAVLAMAAVYLSTGTGFRSPGRFIVAGIGVTAVAQAVIQYAVYAIERDKASVLTAYVNGSLNARSWQDAATIWLVVALTAPLTALLARDLTVGEMGDDTATALGTRPARVRTAAVVLSIVLSAAAVSAAGPIAFISLCAPQIARRCTRAAGPNLAMSALVGAFLLALADLAAQQLPLFTTLPVGIYTMALGGGYLGYLLIREWRRGVL</sequence>
<comment type="caution">
    <text evidence="9">The sequence shown here is derived from an EMBL/GenBank/DDBJ whole genome shotgun (WGS) entry which is preliminary data.</text>
</comment>
<evidence type="ECO:0000256" key="1">
    <source>
        <dbReference type="ARBA" id="ARBA00004651"/>
    </source>
</evidence>
<comment type="subcellular location">
    <subcellularLocation>
        <location evidence="1">Cell membrane</location>
        <topology evidence="1">Multi-pass membrane protein</topology>
    </subcellularLocation>
</comment>
<evidence type="ECO:0000256" key="2">
    <source>
        <dbReference type="ARBA" id="ARBA00007935"/>
    </source>
</evidence>
<dbReference type="SUPFAM" id="SSF81345">
    <property type="entry name" value="ABC transporter involved in vitamin B12 uptake, BtuC"/>
    <property type="match status" value="1"/>
</dbReference>
<keyword evidence="3" id="KW-0813">Transport</keyword>
<comment type="similarity">
    <text evidence="2">Belongs to the binding-protein-dependent transport system permease family. FecCD subfamily.</text>
</comment>
<proteinExistence type="inferred from homology"/>
<dbReference type="InterPro" id="IPR000522">
    <property type="entry name" value="ABC_transptr_permease_BtuC"/>
</dbReference>
<evidence type="ECO:0000256" key="7">
    <source>
        <dbReference type="ARBA" id="ARBA00023136"/>
    </source>
</evidence>
<keyword evidence="4" id="KW-1003">Cell membrane</keyword>
<organism evidence="9 10">
    <name type="scientific">Actinocorallia libanotica</name>
    <dbReference type="NCBI Taxonomy" id="46162"/>
    <lineage>
        <taxon>Bacteria</taxon>
        <taxon>Bacillati</taxon>
        <taxon>Actinomycetota</taxon>
        <taxon>Actinomycetes</taxon>
        <taxon>Streptosporangiales</taxon>
        <taxon>Thermomonosporaceae</taxon>
        <taxon>Actinocorallia</taxon>
    </lineage>
</organism>
<evidence type="ECO:0000313" key="10">
    <source>
        <dbReference type="Proteomes" id="UP001500665"/>
    </source>
</evidence>
<dbReference type="RefSeq" id="WP_344241666.1">
    <property type="nucleotide sequence ID" value="NZ_BAAAHH010000012.1"/>
</dbReference>
<dbReference type="Proteomes" id="UP001500665">
    <property type="component" value="Unassembled WGS sequence"/>
</dbReference>
<feature type="transmembrane region" description="Helical" evidence="8">
    <location>
        <begin position="311"/>
        <end position="331"/>
    </location>
</feature>